<feature type="chain" id="PRO_5045590372" evidence="7">
    <location>
        <begin position="19"/>
        <end position="270"/>
    </location>
</feature>
<dbReference type="PANTHER" id="PTHR35936">
    <property type="entry name" value="MEMBRANE-BOUND LYTIC MUREIN TRANSGLYCOSYLASE F"/>
    <property type="match status" value="1"/>
</dbReference>
<evidence type="ECO:0000313" key="11">
    <source>
        <dbReference type="Proteomes" id="UP000619534"/>
    </source>
</evidence>
<dbReference type="Proteomes" id="UP000619534">
    <property type="component" value="Unassembled WGS sequence"/>
</dbReference>
<dbReference type="PANTHER" id="PTHR35936:SF19">
    <property type="entry name" value="AMINO-ACID-BINDING PROTEIN YXEM-RELATED"/>
    <property type="match status" value="1"/>
</dbReference>
<keyword evidence="4" id="KW-0564">Palmitate</keyword>
<evidence type="ECO:0000256" key="1">
    <source>
        <dbReference type="ARBA" id="ARBA00004196"/>
    </source>
</evidence>
<comment type="subcellular location">
    <subcellularLocation>
        <location evidence="1">Cell envelope</location>
    </subcellularLocation>
</comment>
<proteinExistence type="inferred from homology"/>
<reference evidence="11" key="1">
    <citation type="journal article" date="2019" name="Int. J. Syst. Evol. Microbiol.">
        <title>The Global Catalogue of Microorganisms (GCM) 10K type strain sequencing project: providing services to taxonomists for standard genome sequencing and annotation.</title>
        <authorList>
            <consortium name="The Broad Institute Genomics Platform"/>
            <consortium name="The Broad Institute Genome Sequencing Center for Infectious Disease"/>
            <person name="Wu L."/>
            <person name="Ma J."/>
        </authorList>
    </citation>
    <scope>NUCLEOTIDE SEQUENCE [LARGE SCALE GENOMIC DNA]</scope>
    <source>
        <strain evidence="11">CCM 7282</strain>
    </source>
</reference>
<evidence type="ECO:0000256" key="2">
    <source>
        <dbReference type="ARBA" id="ARBA00010333"/>
    </source>
</evidence>
<sequence length="270" mass="29337">MKKLSISLLSVIMILLLAACGSSESEESTEDQNSDSQGGSEYNLVEDGKFTFAASGEFNPFSTTSASGEMEGFDIDVGNAIAEELGLEPNQQKFKFASIVEGVKTGRFDAAVASHTITPERQEEVDFSTPYYYSGAQVFVRPDSDVESLDDLEGKEIAVSKGSTYVEFANQVTDKVQSYDSDVVALQSLDKGRHDAVITDFLTGKEAIGKGLNIEGKEMIERSEQAVAVAKDNEELLQAVNDAIDKLREDGTLTEISEEYFGEDITTEPE</sequence>
<evidence type="ECO:0000256" key="7">
    <source>
        <dbReference type="SAM" id="SignalP"/>
    </source>
</evidence>
<evidence type="ECO:0000259" key="9">
    <source>
        <dbReference type="SMART" id="SM00079"/>
    </source>
</evidence>
<dbReference type="Gene3D" id="3.40.190.10">
    <property type="entry name" value="Periplasmic binding protein-like II"/>
    <property type="match status" value="2"/>
</dbReference>
<comment type="similarity">
    <text evidence="2 6">Belongs to the bacterial solute-binding protein 3 family.</text>
</comment>
<evidence type="ECO:0000313" key="10">
    <source>
        <dbReference type="EMBL" id="GGC93106.1"/>
    </source>
</evidence>
<comment type="caution">
    <text evidence="10">The sequence shown here is derived from an EMBL/GenBank/DDBJ whole genome shotgun (WGS) entry which is preliminary data.</text>
</comment>
<accession>A0ABQ1P8A0</accession>
<evidence type="ECO:0000256" key="6">
    <source>
        <dbReference type="RuleBase" id="RU003744"/>
    </source>
</evidence>
<dbReference type="RefSeq" id="WP_062447089.1">
    <property type="nucleotide sequence ID" value="NZ_BMCJ01000004.1"/>
</dbReference>
<evidence type="ECO:0000256" key="4">
    <source>
        <dbReference type="ARBA" id="ARBA00023139"/>
    </source>
</evidence>
<feature type="domain" description="Ionotropic glutamate receptor C-terminal" evidence="9">
    <location>
        <begin position="49"/>
        <end position="263"/>
    </location>
</feature>
<dbReference type="SMART" id="SM00062">
    <property type="entry name" value="PBPb"/>
    <property type="match status" value="1"/>
</dbReference>
<organism evidence="10 11">
    <name type="scientific">Thalassobacillus devorans</name>
    <dbReference type="NCBI Taxonomy" id="279813"/>
    <lineage>
        <taxon>Bacteria</taxon>
        <taxon>Bacillati</taxon>
        <taxon>Bacillota</taxon>
        <taxon>Bacilli</taxon>
        <taxon>Bacillales</taxon>
        <taxon>Bacillaceae</taxon>
        <taxon>Thalassobacillus</taxon>
    </lineage>
</organism>
<evidence type="ECO:0000259" key="8">
    <source>
        <dbReference type="SMART" id="SM00062"/>
    </source>
</evidence>
<dbReference type="InterPro" id="IPR001320">
    <property type="entry name" value="Iontro_rcpt_C"/>
</dbReference>
<dbReference type="EMBL" id="BMCJ01000004">
    <property type="protein sequence ID" value="GGC93106.1"/>
    <property type="molecule type" value="Genomic_DNA"/>
</dbReference>
<keyword evidence="3 7" id="KW-0732">Signal</keyword>
<evidence type="ECO:0000256" key="3">
    <source>
        <dbReference type="ARBA" id="ARBA00022729"/>
    </source>
</evidence>
<dbReference type="PROSITE" id="PS01039">
    <property type="entry name" value="SBP_BACTERIAL_3"/>
    <property type="match status" value="1"/>
</dbReference>
<dbReference type="SMART" id="SM00079">
    <property type="entry name" value="PBPe"/>
    <property type="match status" value="1"/>
</dbReference>
<name>A0ABQ1P8A0_9BACI</name>
<dbReference type="SUPFAM" id="SSF53850">
    <property type="entry name" value="Periplasmic binding protein-like II"/>
    <property type="match status" value="1"/>
</dbReference>
<dbReference type="InterPro" id="IPR018313">
    <property type="entry name" value="SBP_3_CS"/>
</dbReference>
<keyword evidence="11" id="KW-1185">Reference proteome</keyword>
<keyword evidence="5" id="KW-0449">Lipoprotein</keyword>
<feature type="domain" description="Solute-binding protein family 3/N-terminal" evidence="8">
    <location>
        <begin position="49"/>
        <end position="264"/>
    </location>
</feature>
<feature type="signal peptide" evidence="7">
    <location>
        <begin position="1"/>
        <end position="18"/>
    </location>
</feature>
<dbReference type="Pfam" id="PF00497">
    <property type="entry name" value="SBP_bac_3"/>
    <property type="match status" value="1"/>
</dbReference>
<dbReference type="PROSITE" id="PS51257">
    <property type="entry name" value="PROKAR_LIPOPROTEIN"/>
    <property type="match status" value="1"/>
</dbReference>
<protein>
    <submittedName>
        <fullName evidence="10">ABC transporter substrate-binding protein</fullName>
    </submittedName>
</protein>
<gene>
    <name evidence="10" type="ORF">GCM10007216_24780</name>
</gene>
<dbReference type="InterPro" id="IPR001638">
    <property type="entry name" value="Solute-binding_3/MltF_N"/>
</dbReference>
<evidence type="ECO:0000256" key="5">
    <source>
        <dbReference type="ARBA" id="ARBA00023288"/>
    </source>
</evidence>